<reference evidence="9" key="1">
    <citation type="submission" date="2024-07" db="EMBL/GenBank/DDBJ databases">
        <title>Two chromosome-level genome assemblies of Korean endemic species Abeliophyllum distichum and Forsythia ovata (Oleaceae).</title>
        <authorList>
            <person name="Jang H."/>
        </authorList>
    </citation>
    <scope>NUCLEOTIDE SEQUENCE [LARGE SCALE GENOMIC DNA]</scope>
</reference>
<keyword evidence="9" id="KW-1185">Reference proteome</keyword>
<keyword evidence="3" id="KW-0804">Transcription</keyword>
<dbReference type="Proteomes" id="UP001604277">
    <property type="component" value="Unassembled WGS sequence"/>
</dbReference>
<feature type="region of interest" description="Disordered" evidence="5">
    <location>
        <begin position="659"/>
        <end position="702"/>
    </location>
</feature>
<dbReference type="PANTHER" id="PTHR46196">
    <property type="entry name" value="TRANSCRIPTION FACTOR BHLH155-LIKE ISOFORM X1-RELATED"/>
    <property type="match status" value="1"/>
</dbReference>
<dbReference type="Pfam" id="PF14215">
    <property type="entry name" value="bHLH-MYC_N"/>
    <property type="match status" value="1"/>
</dbReference>
<evidence type="ECO:0000256" key="1">
    <source>
        <dbReference type="ARBA" id="ARBA00004123"/>
    </source>
</evidence>
<evidence type="ECO:0000256" key="3">
    <source>
        <dbReference type="ARBA" id="ARBA00023163"/>
    </source>
</evidence>
<keyword evidence="4" id="KW-0539">Nucleus</keyword>
<sequence length="879" mass="96599">MGYLLKEALKNLCGANQWSYAVFWKIGCQNPKLLIWEECFFAPVSQSRLLGISRTEDPGIGFEGYNACGFSAGVQAGDNLHLLINKMTTDNHVNVVGEGLVGRAAFTGNHQWILSEDYTREAHPPEVLRELCQQFSAGLQTVAVIPVLPHGVVQFGSFYAMAENMRFVIDVKTLVLRLGNEPVPLVSDNYAAKELSPKIGVPVFLGNSTSGDLSGVSNMITSTPFIADSCNYVENSAQTTDFVGETSRSLERQIQDNVQSNGATFHASSSSQSHVKLYDDLNEAKFSMRMKSNTTLTNELVTKAEVISLNPEVLMNQQASLHIPRSTLHHLSSSSSSTIDSGSSSWVEKGILSHAGILGHFGGLNVSSGVSMSVPRKKSDLISSSLEDPVDHLTTNHLLVYKSGSGHYFTDDRNTKRELNVCNERMENDIIQAHGIPLSKHDEHKISGELLPGFVLADRKLEFEGQSPSFKNTEYEDACIGPQSGDDLFDILGNDFKNKLFNSCWSNRLNNASDSNAGNLDNNNSPSVKSQDTASEIYSLNHGNSNSGIFSVNDSDHLLDAMVSEVHSSAKQRSDDIVSCRTTLTNMSSYYGPNVELPYGQVQVLDQIKGELFGVPEYLAKAEAMSSSFLSGSSKDYSGTYSQSSSIYGSQISSSIVKGHDIKQNSSASAGYSKKPDEMSKTNRKRLKPGENPRPRPKDRQMIQDRVKELREIVPNGAKCSIDALFERTIKHMLFLQSVTKHADKLKQTGESKIISKDDGLLSKDNFEGGATWAYEVGSQTMVCPIIVEDLNQPRQMLVEMLCEERCLFLEIADIIRGLGLTILKGVMETRNDKIWAHFAVEANRDVTRMEIFVSLVHLLEQNAESGIQPAIGISKDIP</sequence>
<evidence type="ECO:0000256" key="2">
    <source>
        <dbReference type="ARBA" id="ARBA00023015"/>
    </source>
</evidence>
<evidence type="ECO:0000259" key="6">
    <source>
        <dbReference type="PROSITE" id="PS50888"/>
    </source>
</evidence>
<protein>
    <submittedName>
        <fullName evidence="7">Transcription factor LHW</fullName>
    </submittedName>
</protein>
<dbReference type="GO" id="GO:0005634">
    <property type="term" value="C:nucleus"/>
    <property type="evidence" value="ECO:0007669"/>
    <property type="project" value="UniProtKB-SubCell"/>
</dbReference>
<dbReference type="PANTHER" id="PTHR46196:SF4">
    <property type="entry name" value="TRANSCRIPTION FACTOR LHW"/>
    <property type="match status" value="1"/>
</dbReference>
<dbReference type="InterPro" id="IPR011598">
    <property type="entry name" value="bHLH_dom"/>
</dbReference>
<feature type="region of interest" description="Disordered" evidence="5">
    <location>
        <begin position="514"/>
        <end position="533"/>
    </location>
</feature>
<evidence type="ECO:0000313" key="7">
    <source>
        <dbReference type="EMBL" id="KAL2493609.1"/>
    </source>
</evidence>
<dbReference type="EMBL" id="JBFOLJ010000001">
    <property type="protein sequence ID" value="KAL2557308.1"/>
    <property type="molecule type" value="Genomic_DNA"/>
</dbReference>
<dbReference type="AlphaFoldDB" id="A0ABD1RYS3"/>
<feature type="compositionally biased region" description="Basic and acidic residues" evidence="5">
    <location>
        <begin position="688"/>
        <end position="702"/>
    </location>
</feature>
<dbReference type="PROSITE" id="PS50888">
    <property type="entry name" value="BHLH"/>
    <property type="match status" value="1"/>
</dbReference>
<keyword evidence="2" id="KW-0805">Transcription regulation</keyword>
<evidence type="ECO:0000313" key="9">
    <source>
        <dbReference type="Proteomes" id="UP001604277"/>
    </source>
</evidence>
<dbReference type="EMBL" id="JBFOLJ010000011">
    <property type="protein sequence ID" value="KAL2493609.1"/>
    <property type="molecule type" value="Genomic_DNA"/>
</dbReference>
<evidence type="ECO:0000256" key="5">
    <source>
        <dbReference type="SAM" id="MobiDB-lite"/>
    </source>
</evidence>
<proteinExistence type="predicted"/>
<name>A0ABD1RYS3_9LAMI</name>
<dbReference type="InterPro" id="IPR025610">
    <property type="entry name" value="MYC/MYB_N"/>
</dbReference>
<accession>A0ABD1RYS3</accession>
<evidence type="ECO:0000256" key="4">
    <source>
        <dbReference type="ARBA" id="ARBA00023242"/>
    </source>
</evidence>
<dbReference type="CDD" id="cd18915">
    <property type="entry name" value="bHLH_AtLHW_like"/>
    <property type="match status" value="1"/>
</dbReference>
<organism evidence="7 9">
    <name type="scientific">Forsythia ovata</name>
    <dbReference type="NCBI Taxonomy" id="205694"/>
    <lineage>
        <taxon>Eukaryota</taxon>
        <taxon>Viridiplantae</taxon>
        <taxon>Streptophyta</taxon>
        <taxon>Embryophyta</taxon>
        <taxon>Tracheophyta</taxon>
        <taxon>Spermatophyta</taxon>
        <taxon>Magnoliopsida</taxon>
        <taxon>eudicotyledons</taxon>
        <taxon>Gunneridae</taxon>
        <taxon>Pentapetalae</taxon>
        <taxon>asterids</taxon>
        <taxon>lamiids</taxon>
        <taxon>Lamiales</taxon>
        <taxon>Oleaceae</taxon>
        <taxon>Forsythieae</taxon>
        <taxon>Forsythia</taxon>
    </lineage>
</organism>
<evidence type="ECO:0000313" key="8">
    <source>
        <dbReference type="EMBL" id="KAL2557308.1"/>
    </source>
</evidence>
<comment type="caution">
    <text evidence="7">The sequence shown here is derived from an EMBL/GenBank/DDBJ whole genome shotgun (WGS) entry which is preliminary data.</text>
</comment>
<gene>
    <name evidence="8" type="ORF">Fot_02047</name>
    <name evidence="7" type="ORF">Fot_37366</name>
</gene>
<comment type="subcellular location">
    <subcellularLocation>
        <location evidence="1">Nucleus</location>
    </subcellularLocation>
</comment>
<dbReference type="Pfam" id="PF23176">
    <property type="entry name" value="bHLH_LHW"/>
    <property type="match status" value="1"/>
</dbReference>
<dbReference type="InterPro" id="IPR043561">
    <property type="entry name" value="LHW-like"/>
</dbReference>
<reference evidence="7" key="2">
    <citation type="submission" date="2024-07" db="EMBL/GenBank/DDBJ databases">
        <title>Two chromosome-level genome assemblies of Korean endemic species Abeliophyllum distichum and Forsythia ovata (Oleaceae).</title>
        <authorList>
            <person name="Mun J.H."/>
        </authorList>
    </citation>
    <scope>NUCLEOTIDE SEQUENCE</scope>
    <source>
        <strain evidence="7">KNKB202402200001</strain>
        <tissue evidence="7">Leaf</tissue>
    </source>
</reference>
<feature type="domain" description="BHLH" evidence="6">
    <location>
        <begin position="687"/>
        <end position="736"/>
    </location>
</feature>